<reference evidence="2 3" key="1">
    <citation type="submission" date="2017-06" db="EMBL/GenBank/DDBJ databases">
        <authorList>
            <person name="Kim H.J."/>
            <person name="Triplett B.A."/>
        </authorList>
    </citation>
    <scope>NUCLEOTIDE SEQUENCE [LARGE SCALE GENOMIC DNA]</scope>
    <source>
        <strain evidence="2 3">DSM 43151</strain>
    </source>
</reference>
<evidence type="ECO:0000313" key="2">
    <source>
        <dbReference type="EMBL" id="SNS00321.1"/>
    </source>
</evidence>
<accession>A0A239AY91</accession>
<dbReference type="AlphaFoldDB" id="A0A239AY91"/>
<keyword evidence="1" id="KW-0812">Transmembrane</keyword>
<keyword evidence="3" id="KW-1185">Reference proteome</keyword>
<feature type="transmembrane region" description="Helical" evidence="1">
    <location>
        <begin position="40"/>
        <end position="61"/>
    </location>
</feature>
<evidence type="ECO:0000313" key="3">
    <source>
        <dbReference type="Proteomes" id="UP000198415"/>
    </source>
</evidence>
<protein>
    <submittedName>
        <fullName evidence="2">Uncharacterized protein</fullName>
    </submittedName>
</protein>
<name>A0A239AY91_9ACTN</name>
<keyword evidence="1" id="KW-1133">Transmembrane helix</keyword>
<proteinExistence type="predicted"/>
<gene>
    <name evidence="2" type="ORF">SAMN06264365_108190</name>
</gene>
<dbReference type="Proteomes" id="UP000198415">
    <property type="component" value="Unassembled WGS sequence"/>
</dbReference>
<evidence type="ECO:0000256" key="1">
    <source>
        <dbReference type="SAM" id="Phobius"/>
    </source>
</evidence>
<keyword evidence="1" id="KW-0472">Membrane</keyword>
<sequence length="85" mass="8830">MLRSVPVRPAVRRVAALASVLAVAAGMRFSAGADVLPARFAAAVAVMLGFTGMCWALAEILTVRGGQPVTRTEFGSRPSRQPCGC</sequence>
<organism evidence="2 3">
    <name type="scientific">Actinoplanes regularis</name>
    <dbReference type="NCBI Taxonomy" id="52697"/>
    <lineage>
        <taxon>Bacteria</taxon>
        <taxon>Bacillati</taxon>
        <taxon>Actinomycetota</taxon>
        <taxon>Actinomycetes</taxon>
        <taxon>Micromonosporales</taxon>
        <taxon>Micromonosporaceae</taxon>
        <taxon>Actinoplanes</taxon>
    </lineage>
</organism>
<dbReference type="EMBL" id="FZNR01000008">
    <property type="protein sequence ID" value="SNS00321.1"/>
    <property type="molecule type" value="Genomic_DNA"/>
</dbReference>